<proteinExistence type="predicted"/>
<reference evidence="2 3" key="1">
    <citation type="submission" date="2010-02" db="EMBL/GenBank/DDBJ databases">
        <authorList>
            <person name="Weinstock G."/>
            <person name="Sodergren E."/>
            <person name="Clifton S."/>
            <person name="Fulton L."/>
            <person name="Fulton B."/>
            <person name="Courtney L."/>
            <person name="Fronick C."/>
            <person name="Harrison M."/>
            <person name="Strong C."/>
            <person name="Farmer C."/>
            <person name="Delahaunty K."/>
            <person name="Markovic C."/>
            <person name="Hall O."/>
            <person name="Minx P."/>
            <person name="Tomlinson C."/>
            <person name="Mitreva M."/>
            <person name="Nelson J."/>
            <person name="Hou S."/>
            <person name="Wollam A."/>
            <person name="Pepin K.H."/>
            <person name="Johnson M."/>
            <person name="Bhonagiri V."/>
            <person name="Zhang X."/>
            <person name="Suruliraj S."/>
            <person name="Warren W."/>
            <person name="Chinwalla A."/>
            <person name="Mardis E.R."/>
            <person name="Wilson R.K."/>
        </authorList>
    </citation>
    <scope>NUCLEOTIDE SEQUENCE [LARGE SCALE GENOMIC DNA]</scope>
    <source>
        <strain evidence="2 3">ATCC 29315</strain>
    </source>
</reference>
<comment type="caution">
    <text evidence="2">The sequence shown here is derived from an EMBL/GenBank/DDBJ whole genome shotgun (WGS) entry which is preliminary data.</text>
</comment>
<accession>D4DVA5</accession>
<organism evidence="2 3">
    <name type="scientific">Neisseria elongata subsp. glycolytica ATCC 29315</name>
    <dbReference type="NCBI Taxonomy" id="546263"/>
    <lineage>
        <taxon>Bacteria</taxon>
        <taxon>Pseudomonadati</taxon>
        <taxon>Pseudomonadota</taxon>
        <taxon>Betaproteobacteria</taxon>
        <taxon>Neisseriales</taxon>
        <taxon>Neisseriaceae</taxon>
        <taxon>Neisseria</taxon>
    </lineage>
</organism>
<feature type="compositionally biased region" description="Basic residues" evidence="1">
    <location>
        <begin position="86"/>
        <end position="104"/>
    </location>
</feature>
<dbReference type="Proteomes" id="UP000005536">
    <property type="component" value="Unassembled WGS sequence"/>
</dbReference>
<evidence type="ECO:0000313" key="3">
    <source>
        <dbReference type="Proteomes" id="UP000005536"/>
    </source>
</evidence>
<gene>
    <name evidence="2" type="ORF">NEIELOOT_03022</name>
</gene>
<dbReference type="AlphaFoldDB" id="D4DVA5"/>
<sequence>MNNRFTHKKLLSQKGNYNHIFLTITAKSTLRPSENSPEPCRPQQHPQNATSQRTVRIIPNRPPSGNGYLSDGLPPHMETHLQNFKTHPRRPTSHFRCRTGRLKI</sequence>
<feature type="region of interest" description="Disordered" evidence="1">
    <location>
        <begin position="28"/>
        <end position="104"/>
    </location>
</feature>
<feature type="compositionally biased region" description="Polar residues" evidence="1">
    <location>
        <begin position="44"/>
        <end position="54"/>
    </location>
</feature>
<protein>
    <submittedName>
        <fullName evidence="2">Uncharacterized protein</fullName>
    </submittedName>
</protein>
<name>D4DVA5_NEIEG</name>
<evidence type="ECO:0000256" key="1">
    <source>
        <dbReference type="SAM" id="MobiDB-lite"/>
    </source>
</evidence>
<evidence type="ECO:0000313" key="2">
    <source>
        <dbReference type="EMBL" id="EFE48189.1"/>
    </source>
</evidence>
<dbReference type="EMBL" id="ADBF01000258">
    <property type="protein sequence ID" value="EFE48189.1"/>
    <property type="molecule type" value="Genomic_DNA"/>
</dbReference>